<comment type="caution">
    <text evidence="4">The sequence shown here is derived from an EMBL/GenBank/DDBJ whole genome shotgun (WGS) entry which is preliminary data.</text>
</comment>
<keyword evidence="2" id="KW-1133">Transmembrane helix</keyword>
<dbReference type="Proteomes" id="UP000557772">
    <property type="component" value="Unassembled WGS sequence"/>
</dbReference>
<name>A0A849AN70_9MICO</name>
<gene>
    <name evidence="4" type="ORF">HJ588_15900</name>
</gene>
<dbReference type="Pfam" id="PF03713">
    <property type="entry name" value="DUF305"/>
    <property type="match status" value="1"/>
</dbReference>
<feature type="region of interest" description="Disordered" evidence="1">
    <location>
        <begin position="1"/>
        <end position="26"/>
    </location>
</feature>
<organism evidence="4 5">
    <name type="scientific">Flexivirga aerilata</name>
    <dbReference type="NCBI Taxonomy" id="1656889"/>
    <lineage>
        <taxon>Bacteria</taxon>
        <taxon>Bacillati</taxon>
        <taxon>Actinomycetota</taxon>
        <taxon>Actinomycetes</taxon>
        <taxon>Micrococcales</taxon>
        <taxon>Dermacoccaceae</taxon>
        <taxon>Flexivirga</taxon>
    </lineage>
</organism>
<protein>
    <submittedName>
        <fullName evidence="4">DUF305 domain-containing protein</fullName>
    </submittedName>
</protein>
<keyword evidence="2" id="KW-0812">Transmembrane</keyword>
<accession>A0A849AN70</accession>
<evidence type="ECO:0000259" key="3">
    <source>
        <dbReference type="Pfam" id="PF03713"/>
    </source>
</evidence>
<evidence type="ECO:0000256" key="2">
    <source>
        <dbReference type="SAM" id="Phobius"/>
    </source>
</evidence>
<feature type="compositionally biased region" description="Polar residues" evidence="1">
    <location>
        <begin position="160"/>
        <end position="169"/>
    </location>
</feature>
<dbReference type="EMBL" id="JABENB010000003">
    <property type="protein sequence ID" value="NNG40748.1"/>
    <property type="molecule type" value="Genomic_DNA"/>
</dbReference>
<dbReference type="Gene3D" id="1.20.1260.10">
    <property type="match status" value="1"/>
</dbReference>
<evidence type="ECO:0000313" key="5">
    <source>
        <dbReference type="Proteomes" id="UP000557772"/>
    </source>
</evidence>
<dbReference type="PANTHER" id="PTHR36933">
    <property type="entry name" value="SLL0788 PROTEIN"/>
    <property type="match status" value="1"/>
</dbReference>
<feature type="transmembrane region" description="Helical" evidence="2">
    <location>
        <begin position="36"/>
        <end position="57"/>
    </location>
</feature>
<keyword evidence="2" id="KW-0472">Membrane</keyword>
<keyword evidence="5" id="KW-1185">Reference proteome</keyword>
<dbReference type="PANTHER" id="PTHR36933:SF1">
    <property type="entry name" value="SLL0788 PROTEIN"/>
    <property type="match status" value="1"/>
</dbReference>
<feature type="region of interest" description="Disordered" evidence="1">
    <location>
        <begin position="154"/>
        <end position="179"/>
    </location>
</feature>
<sequence length="179" mass="19164">MIIDDPGSSIGTPLHPVPARTGAETQSGTTSVRWRALLLGCVTAAVLSALLAGVIGYRLGHAVPDDNSAEAGFARDMQVHHSQAAQMAFIIRDKSKNPTIRTIAYDIISTQQQQAGQMFGWLELWRLPQAATQPPMSWMPTTHVRQTTTHLGARMPGMASESQSASCGLSSARPRTDAS</sequence>
<reference evidence="4 5" key="1">
    <citation type="submission" date="2020-05" db="EMBL/GenBank/DDBJ databases">
        <title>Flexivirga sp. ID2601S isolated from air conditioner.</title>
        <authorList>
            <person name="Kim D.H."/>
        </authorList>
    </citation>
    <scope>NUCLEOTIDE SEQUENCE [LARGE SCALE GENOMIC DNA]</scope>
    <source>
        <strain evidence="4 5">ID2601S</strain>
    </source>
</reference>
<dbReference type="InterPro" id="IPR012347">
    <property type="entry name" value="Ferritin-like"/>
</dbReference>
<proteinExistence type="predicted"/>
<dbReference type="AlphaFoldDB" id="A0A849AN70"/>
<dbReference type="InterPro" id="IPR005183">
    <property type="entry name" value="DUF305_CopM-like"/>
</dbReference>
<evidence type="ECO:0000313" key="4">
    <source>
        <dbReference type="EMBL" id="NNG40748.1"/>
    </source>
</evidence>
<feature type="domain" description="DUF305" evidence="3">
    <location>
        <begin position="70"/>
        <end position="165"/>
    </location>
</feature>
<evidence type="ECO:0000256" key="1">
    <source>
        <dbReference type="SAM" id="MobiDB-lite"/>
    </source>
</evidence>